<comment type="caution">
    <text evidence="1">The sequence shown here is derived from an EMBL/GenBank/DDBJ whole genome shotgun (WGS) entry which is preliminary data.</text>
</comment>
<dbReference type="EMBL" id="WWHY01000001">
    <property type="protein sequence ID" value="MYR34828.1"/>
    <property type="molecule type" value="Genomic_DNA"/>
</dbReference>
<evidence type="ECO:0000313" key="1">
    <source>
        <dbReference type="EMBL" id="MYR34828.1"/>
    </source>
</evidence>
<dbReference type="Proteomes" id="UP000467124">
    <property type="component" value="Unassembled WGS sequence"/>
</dbReference>
<evidence type="ECO:0000313" key="2">
    <source>
        <dbReference type="Proteomes" id="UP000467124"/>
    </source>
</evidence>
<accession>A0A7K2IXW2</accession>
<gene>
    <name evidence="1" type="ORF">GTW20_21860</name>
</gene>
<name>A0A7K2IXW2_9ACTN</name>
<reference evidence="1 2" key="1">
    <citation type="journal article" date="2019" name="Nat. Commun.">
        <title>The antimicrobial potential of Streptomyces from insect microbiomes.</title>
        <authorList>
            <person name="Chevrette M.G."/>
            <person name="Carlson C.M."/>
            <person name="Ortega H.E."/>
            <person name="Thomas C."/>
            <person name="Ananiev G.E."/>
            <person name="Barns K.J."/>
            <person name="Book A.J."/>
            <person name="Cagnazzo J."/>
            <person name="Carlos C."/>
            <person name="Flanigan W."/>
            <person name="Grubbs K.J."/>
            <person name="Horn H.A."/>
            <person name="Hoffmann F.M."/>
            <person name="Klassen J.L."/>
            <person name="Knack J.J."/>
            <person name="Lewin G.R."/>
            <person name="McDonald B.R."/>
            <person name="Muller L."/>
            <person name="Melo W.G.P."/>
            <person name="Pinto-Tomas A.A."/>
            <person name="Schmitz A."/>
            <person name="Wendt-Pienkowski E."/>
            <person name="Wildman S."/>
            <person name="Zhao M."/>
            <person name="Zhang F."/>
            <person name="Bugni T.S."/>
            <person name="Andes D.R."/>
            <person name="Pupo M.T."/>
            <person name="Currie C.R."/>
        </authorList>
    </citation>
    <scope>NUCLEOTIDE SEQUENCE [LARGE SCALE GENOMIC DNA]</scope>
    <source>
        <strain evidence="1 2">SID5840</strain>
    </source>
</reference>
<sequence>MWGWVVCASDVPDVLLCDSCLNALTGVLAAAPYRYLVPPGAVASARAMLRGTRAAHLALVPLLGVRRLTERCPQCQTKDLTRITERGPVMCDYCGLSVQEADQ</sequence>
<dbReference type="RefSeq" id="WP_161111723.1">
    <property type="nucleotide sequence ID" value="NZ_WWHY01000001.1"/>
</dbReference>
<organism evidence="1 2">
    <name type="scientific">Nocardiopsis alba</name>
    <dbReference type="NCBI Taxonomy" id="53437"/>
    <lineage>
        <taxon>Bacteria</taxon>
        <taxon>Bacillati</taxon>
        <taxon>Actinomycetota</taxon>
        <taxon>Actinomycetes</taxon>
        <taxon>Streptosporangiales</taxon>
        <taxon>Nocardiopsidaceae</taxon>
        <taxon>Nocardiopsis</taxon>
    </lineage>
</organism>
<protein>
    <submittedName>
        <fullName evidence="1">Uncharacterized protein</fullName>
    </submittedName>
</protein>
<proteinExistence type="predicted"/>
<dbReference type="AlphaFoldDB" id="A0A7K2IXW2"/>